<accession>A0AAW0B106</accession>
<feature type="compositionally biased region" description="Polar residues" evidence="1">
    <location>
        <begin position="11"/>
        <end position="21"/>
    </location>
</feature>
<evidence type="ECO:0000256" key="1">
    <source>
        <dbReference type="SAM" id="MobiDB-lite"/>
    </source>
</evidence>
<reference evidence="2 3" key="1">
    <citation type="submission" date="2024-01" db="EMBL/GenBank/DDBJ databases">
        <title>A draft genome for a cacao thread blight-causing isolate of Paramarasmius palmivorus.</title>
        <authorList>
            <person name="Baruah I.K."/>
            <person name="Bukari Y."/>
            <person name="Amoako-Attah I."/>
            <person name="Meinhardt L.W."/>
            <person name="Bailey B.A."/>
            <person name="Cohen S.P."/>
        </authorList>
    </citation>
    <scope>NUCLEOTIDE SEQUENCE [LARGE SCALE GENOMIC DNA]</scope>
    <source>
        <strain evidence="2 3">GH-12</strain>
    </source>
</reference>
<feature type="compositionally biased region" description="Polar residues" evidence="1">
    <location>
        <begin position="158"/>
        <end position="173"/>
    </location>
</feature>
<dbReference type="EMBL" id="JAYKXP010000223">
    <property type="protein sequence ID" value="KAK7018714.1"/>
    <property type="molecule type" value="Genomic_DNA"/>
</dbReference>
<protein>
    <recommendedName>
        <fullName evidence="4">BZIP domain-containing protein</fullName>
    </recommendedName>
</protein>
<feature type="region of interest" description="Disordered" evidence="1">
    <location>
        <begin position="1"/>
        <end position="58"/>
    </location>
</feature>
<dbReference type="AlphaFoldDB" id="A0AAW0B106"/>
<feature type="region of interest" description="Disordered" evidence="1">
    <location>
        <begin position="137"/>
        <end position="205"/>
    </location>
</feature>
<dbReference type="Proteomes" id="UP001383192">
    <property type="component" value="Unassembled WGS sequence"/>
</dbReference>
<evidence type="ECO:0008006" key="4">
    <source>
        <dbReference type="Google" id="ProtNLM"/>
    </source>
</evidence>
<feature type="region of interest" description="Disordered" evidence="1">
    <location>
        <begin position="110"/>
        <end position="129"/>
    </location>
</feature>
<evidence type="ECO:0000313" key="3">
    <source>
        <dbReference type="Proteomes" id="UP001383192"/>
    </source>
</evidence>
<keyword evidence="3" id="KW-1185">Reference proteome</keyword>
<sequence>MPPLFLMTQGPLETSPSSLSPQPLDFKKPSPSNSSLLFNEDLRRSPSPTPSIASSTDSDQSLISALWDKIYKGRVLVRYPDGWRYEWCDDSPNPSSDPNGPSHAISELQEDKIVQEPSMADRPRRLDPIDTRCFYGPPPVSSSHPTVEVGNVSPCVTGETTSPNSSQRGTTRDGSPLIVTSADRRRLQNNERKARSRAQNREAARAKQAIYAARYRAKNREILRVKAQNYRRKRKGLAQRGFSPELASLT</sequence>
<name>A0AAW0B106_9AGAR</name>
<organism evidence="2 3">
    <name type="scientific">Paramarasmius palmivorus</name>
    <dbReference type="NCBI Taxonomy" id="297713"/>
    <lineage>
        <taxon>Eukaryota</taxon>
        <taxon>Fungi</taxon>
        <taxon>Dikarya</taxon>
        <taxon>Basidiomycota</taxon>
        <taxon>Agaricomycotina</taxon>
        <taxon>Agaricomycetes</taxon>
        <taxon>Agaricomycetidae</taxon>
        <taxon>Agaricales</taxon>
        <taxon>Marasmiineae</taxon>
        <taxon>Marasmiaceae</taxon>
        <taxon>Paramarasmius</taxon>
    </lineage>
</organism>
<evidence type="ECO:0000313" key="2">
    <source>
        <dbReference type="EMBL" id="KAK7018714.1"/>
    </source>
</evidence>
<comment type="caution">
    <text evidence="2">The sequence shown here is derived from an EMBL/GenBank/DDBJ whole genome shotgun (WGS) entry which is preliminary data.</text>
</comment>
<proteinExistence type="predicted"/>
<gene>
    <name evidence="2" type="ORF">VNI00_018307</name>
</gene>
<feature type="compositionally biased region" description="Basic and acidic residues" evidence="1">
    <location>
        <begin position="182"/>
        <end position="205"/>
    </location>
</feature>